<evidence type="ECO:0000256" key="1">
    <source>
        <dbReference type="SAM" id="SignalP"/>
    </source>
</evidence>
<protein>
    <submittedName>
        <fullName evidence="2">Uncharacterized protein</fullName>
    </submittedName>
</protein>
<accession>A0A8S2MPY4</accession>
<keyword evidence="1" id="KW-0732">Signal</keyword>
<organism evidence="2 3">
    <name type="scientific">Rotaria magnacalcarata</name>
    <dbReference type="NCBI Taxonomy" id="392030"/>
    <lineage>
        <taxon>Eukaryota</taxon>
        <taxon>Metazoa</taxon>
        <taxon>Spiralia</taxon>
        <taxon>Gnathifera</taxon>
        <taxon>Rotifera</taxon>
        <taxon>Eurotatoria</taxon>
        <taxon>Bdelloidea</taxon>
        <taxon>Philodinida</taxon>
        <taxon>Philodinidae</taxon>
        <taxon>Rotaria</taxon>
    </lineage>
</organism>
<dbReference type="AlphaFoldDB" id="A0A8S2MPY4"/>
<sequence length="207" mass="22903">MVNKLALFIAVFYLVFICLDIAGAKICYQCDDKNPSSKLKIFGEKITKCNGVPFEKYASKTSRAFGAAVLTCYTRFNESGVVIKRGAYGLGETYDKNFKCRDRFHVCCRTAFCNKHVKAPCPPPAKISAKKEVKACYQCKGAEGCKPEKLDGSEIRTSGAFGGKNLYCYTKFDPKTGIAVARGGFGFEEGEVVTVRIIDTRKFEIIK</sequence>
<evidence type="ECO:0000313" key="3">
    <source>
        <dbReference type="Proteomes" id="UP000681720"/>
    </source>
</evidence>
<name>A0A8S2MPY4_9BILA</name>
<comment type="caution">
    <text evidence="2">The sequence shown here is derived from an EMBL/GenBank/DDBJ whole genome shotgun (WGS) entry which is preliminary data.</text>
</comment>
<evidence type="ECO:0000313" key="2">
    <source>
        <dbReference type="EMBL" id="CAF3964432.1"/>
    </source>
</evidence>
<gene>
    <name evidence="2" type="ORF">GIL414_LOCUS9810</name>
</gene>
<feature type="chain" id="PRO_5035806104" evidence="1">
    <location>
        <begin position="25"/>
        <end position="207"/>
    </location>
</feature>
<dbReference type="Proteomes" id="UP000681720">
    <property type="component" value="Unassembled WGS sequence"/>
</dbReference>
<proteinExistence type="predicted"/>
<feature type="signal peptide" evidence="1">
    <location>
        <begin position="1"/>
        <end position="24"/>
    </location>
</feature>
<dbReference type="EMBL" id="CAJOBJ010003409">
    <property type="protein sequence ID" value="CAF3964432.1"/>
    <property type="molecule type" value="Genomic_DNA"/>
</dbReference>
<reference evidence="2" key="1">
    <citation type="submission" date="2021-02" db="EMBL/GenBank/DDBJ databases">
        <authorList>
            <person name="Nowell W R."/>
        </authorList>
    </citation>
    <scope>NUCLEOTIDE SEQUENCE</scope>
</reference>